<accession>A0A8X7RBE5</accession>
<keyword evidence="7" id="KW-1185">Reference proteome</keyword>
<gene>
    <name evidence="6" type="ORF">Bca52824_053319</name>
</gene>
<dbReference type="InterPro" id="IPR000504">
    <property type="entry name" value="RRM_dom"/>
</dbReference>
<keyword evidence="1" id="KW-0677">Repeat</keyword>
<dbReference type="EMBL" id="JAAMPC010000011">
    <property type="protein sequence ID" value="KAG2282099.1"/>
    <property type="molecule type" value="Genomic_DNA"/>
</dbReference>
<evidence type="ECO:0000313" key="6">
    <source>
        <dbReference type="EMBL" id="KAG2282099.1"/>
    </source>
</evidence>
<feature type="domain" description="RRM" evidence="5">
    <location>
        <begin position="8"/>
        <end position="75"/>
    </location>
</feature>
<dbReference type="GO" id="GO:0006417">
    <property type="term" value="P:regulation of translation"/>
    <property type="evidence" value="ECO:0007669"/>
    <property type="project" value="TreeGrafter"/>
</dbReference>
<dbReference type="InterPro" id="IPR012677">
    <property type="entry name" value="Nucleotide-bd_a/b_plait_sf"/>
</dbReference>
<evidence type="ECO:0000256" key="3">
    <source>
        <dbReference type="PROSITE-ProRule" id="PRU00176"/>
    </source>
</evidence>
<keyword evidence="2 3" id="KW-0694">RNA-binding</keyword>
<evidence type="ECO:0000256" key="1">
    <source>
        <dbReference type="ARBA" id="ARBA00022737"/>
    </source>
</evidence>
<dbReference type="GO" id="GO:0003729">
    <property type="term" value="F:mRNA binding"/>
    <property type="evidence" value="ECO:0007669"/>
    <property type="project" value="TreeGrafter"/>
</dbReference>
<reference evidence="6 7" key="1">
    <citation type="submission" date="2020-02" db="EMBL/GenBank/DDBJ databases">
        <authorList>
            <person name="Ma Q."/>
            <person name="Huang Y."/>
            <person name="Song X."/>
            <person name="Pei D."/>
        </authorList>
    </citation>
    <scope>NUCLEOTIDE SEQUENCE [LARGE SCALE GENOMIC DNA]</scope>
    <source>
        <strain evidence="6">Sxm20200214</strain>
        <tissue evidence="6">Leaf</tissue>
    </source>
</reference>
<evidence type="ECO:0000259" key="5">
    <source>
        <dbReference type="PROSITE" id="PS50102"/>
    </source>
</evidence>
<dbReference type="InterPro" id="IPR035979">
    <property type="entry name" value="RBD_domain_sf"/>
</dbReference>
<organism evidence="6 7">
    <name type="scientific">Brassica carinata</name>
    <name type="common">Ethiopian mustard</name>
    <name type="synonym">Abyssinian cabbage</name>
    <dbReference type="NCBI Taxonomy" id="52824"/>
    <lineage>
        <taxon>Eukaryota</taxon>
        <taxon>Viridiplantae</taxon>
        <taxon>Streptophyta</taxon>
        <taxon>Embryophyta</taxon>
        <taxon>Tracheophyta</taxon>
        <taxon>Spermatophyta</taxon>
        <taxon>Magnoliopsida</taxon>
        <taxon>eudicotyledons</taxon>
        <taxon>Gunneridae</taxon>
        <taxon>Pentapetalae</taxon>
        <taxon>rosids</taxon>
        <taxon>malvids</taxon>
        <taxon>Brassicales</taxon>
        <taxon>Brassicaceae</taxon>
        <taxon>Brassiceae</taxon>
        <taxon>Brassica</taxon>
    </lineage>
</organism>
<feature type="compositionally biased region" description="Basic and acidic residues" evidence="4">
    <location>
        <begin position="82"/>
        <end position="102"/>
    </location>
</feature>
<proteinExistence type="predicted"/>
<name>A0A8X7RBE5_BRACI</name>
<dbReference type="AlphaFoldDB" id="A0A8X7RBE5"/>
<protein>
    <recommendedName>
        <fullName evidence="5">RRM domain-containing protein</fullName>
    </recommendedName>
</protein>
<dbReference type="Gene3D" id="3.30.70.330">
    <property type="match status" value="1"/>
</dbReference>
<dbReference type="PROSITE" id="PS50102">
    <property type="entry name" value="RRM"/>
    <property type="match status" value="1"/>
</dbReference>
<dbReference type="PANTHER" id="PTHR48032">
    <property type="entry name" value="RNA-BINDING PROTEIN MUSASHI HOMOLOG RBP6"/>
    <property type="match status" value="1"/>
</dbReference>
<evidence type="ECO:0000256" key="4">
    <source>
        <dbReference type="SAM" id="MobiDB-lite"/>
    </source>
</evidence>
<evidence type="ECO:0000256" key="2">
    <source>
        <dbReference type="ARBA" id="ARBA00022884"/>
    </source>
</evidence>
<dbReference type="OrthoDB" id="10548884at2759"/>
<sequence>MMMKMESCKLFIGRLSWKTTEYREYFQIFCEVLQVVMKDRATGCAHGFGFFSFAGPSVAVRAIFSFTSGGDHGGRGGGRSGCGHEDHVGHGEEEVGEGLEKM</sequence>
<dbReference type="Proteomes" id="UP000886595">
    <property type="component" value="Unassembled WGS sequence"/>
</dbReference>
<comment type="caution">
    <text evidence="6">The sequence shown here is derived from an EMBL/GenBank/DDBJ whole genome shotgun (WGS) entry which is preliminary data.</text>
</comment>
<dbReference type="SUPFAM" id="SSF54928">
    <property type="entry name" value="RNA-binding domain, RBD"/>
    <property type="match status" value="1"/>
</dbReference>
<evidence type="ECO:0000313" key="7">
    <source>
        <dbReference type="Proteomes" id="UP000886595"/>
    </source>
</evidence>
<feature type="region of interest" description="Disordered" evidence="4">
    <location>
        <begin position="71"/>
        <end position="102"/>
    </location>
</feature>
<dbReference type="PANTHER" id="PTHR48032:SF1">
    <property type="entry name" value="RNA-BINDING (RRM_RBD_RNP MOTIFS) FAMILY PROTEIN"/>
    <property type="match status" value="1"/>
</dbReference>